<protein>
    <submittedName>
        <fullName evidence="2">Uncharacterized protein</fullName>
    </submittedName>
</protein>
<feature type="region of interest" description="Disordered" evidence="1">
    <location>
        <begin position="51"/>
        <end position="158"/>
    </location>
</feature>
<reference evidence="2" key="1">
    <citation type="journal article" date="2022" name="bioRxiv">
        <title>Genomics of Preaxostyla Flagellates Illuminates Evolutionary Transitions and the Path Towards Mitochondrial Loss.</title>
        <authorList>
            <person name="Novak L.V.F."/>
            <person name="Treitli S.C."/>
            <person name="Pyrih J."/>
            <person name="Halakuc P."/>
            <person name="Pipaliya S.V."/>
            <person name="Vacek V."/>
            <person name="Brzon O."/>
            <person name="Soukal P."/>
            <person name="Eme L."/>
            <person name="Dacks J.B."/>
            <person name="Karnkowska A."/>
            <person name="Elias M."/>
            <person name="Hampl V."/>
        </authorList>
    </citation>
    <scope>NUCLEOTIDE SEQUENCE</scope>
    <source>
        <strain evidence="2">RCP-MX</strain>
    </source>
</reference>
<dbReference type="EMBL" id="JAPMOS010000518">
    <property type="protein sequence ID" value="KAJ4452426.1"/>
    <property type="molecule type" value="Genomic_DNA"/>
</dbReference>
<gene>
    <name evidence="2" type="ORF">PAPYR_13430</name>
</gene>
<feature type="compositionally biased region" description="Basic and acidic residues" evidence="1">
    <location>
        <begin position="98"/>
        <end position="158"/>
    </location>
</feature>
<feature type="compositionally biased region" description="Basic residues" evidence="1">
    <location>
        <begin position="12"/>
        <end position="21"/>
    </location>
</feature>
<evidence type="ECO:0000313" key="3">
    <source>
        <dbReference type="Proteomes" id="UP001141327"/>
    </source>
</evidence>
<proteinExistence type="predicted"/>
<sequence length="158" mass="19104">MDQQIPLEQPRSLHRHPKCNPRNRNDSNTDQKLLPVCSGLKDVDDGMLEHIFSPTGDHGALTAVVPHGRAPPPPRYYEAPPPAPRPYYEPPQLPRYYEAPRDRDSRSFDDRRRYEDDRHRPEEHRRYDERRYDEHRRYENEHRRDPRPTDRRSPPRYH</sequence>
<organism evidence="2 3">
    <name type="scientific">Paratrimastix pyriformis</name>
    <dbReference type="NCBI Taxonomy" id="342808"/>
    <lineage>
        <taxon>Eukaryota</taxon>
        <taxon>Metamonada</taxon>
        <taxon>Preaxostyla</taxon>
        <taxon>Paratrimastigidae</taxon>
        <taxon>Paratrimastix</taxon>
    </lineage>
</organism>
<evidence type="ECO:0000313" key="2">
    <source>
        <dbReference type="EMBL" id="KAJ4452426.1"/>
    </source>
</evidence>
<accession>A0ABQ8U084</accession>
<name>A0ABQ8U084_9EUKA</name>
<feature type="compositionally biased region" description="Pro residues" evidence="1">
    <location>
        <begin position="69"/>
        <end position="93"/>
    </location>
</feature>
<keyword evidence="3" id="KW-1185">Reference proteome</keyword>
<feature type="region of interest" description="Disordered" evidence="1">
    <location>
        <begin position="1"/>
        <end position="33"/>
    </location>
</feature>
<evidence type="ECO:0000256" key="1">
    <source>
        <dbReference type="SAM" id="MobiDB-lite"/>
    </source>
</evidence>
<comment type="caution">
    <text evidence="2">The sequence shown here is derived from an EMBL/GenBank/DDBJ whole genome shotgun (WGS) entry which is preliminary data.</text>
</comment>
<dbReference type="Proteomes" id="UP001141327">
    <property type="component" value="Unassembled WGS sequence"/>
</dbReference>